<name>A0A8H6M7Z5_9AGAR</name>
<comment type="caution">
    <text evidence="3">The sequence shown here is derived from an EMBL/GenBank/DDBJ whole genome shotgun (WGS) entry which is preliminary data.</text>
</comment>
<dbReference type="Gene3D" id="2.60.120.620">
    <property type="entry name" value="q2cbj1_9rhob like domain"/>
    <property type="match status" value="1"/>
</dbReference>
<feature type="compositionally biased region" description="Low complexity" evidence="1">
    <location>
        <begin position="16"/>
        <end position="31"/>
    </location>
</feature>
<gene>
    <name evidence="3" type="ORF">DFP72DRAFT_284134</name>
</gene>
<dbReference type="AlphaFoldDB" id="A0A8H6M7Z5"/>
<proteinExistence type="predicted"/>
<feature type="domain" description="Prolyl 4-hydroxylase alpha subunit Fe(2+) 2OG dioxygenase" evidence="2">
    <location>
        <begin position="165"/>
        <end position="250"/>
    </location>
</feature>
<dbReference type="PANTHER" id="PTHR33099">
    <property type="entry name" value="FE2OG DIOXYGENASE DOMAIN-CONTAINING PROTEIN"/>
    <property type="match status" value="1"/>
</dbReference>
<dbReference type="Proteomes" id="UP000521943">
    <property type="component" value="Unassembled WGS sequence"/>
</dbReference>
<organism evidence="3 4">
    <name type="scientific">Ephemerocybe angulata</name>
    <dbReference type="NCBI Taxonomy" id="980116"/>
    <lineage>
        <taxon>Eukaryota</taxon>
        <taxon>Fungi</taxon>
        <taxon>Dikarya</taxon>
        <taxon>Basidiomycota</taxon>
        <taxon>Agaricomycotina</taxon>
        <taxon>Agaricomycetes</taxon>
        <taxon>Agaricomycetidae</taxon>
        <taxon>Agaricales</taxon>
        <taxon>Agaricineae</taxon>
        <taxon>Psathyrellaceae</taxon>
        <taxon>Ephemerocybe</taxon>
    </lineage>
</organism>
<dbReference type="OrthoDB" id="124582at2759"/>
<protein>
    <recommendedName>
        <fullName evidence="2">Prolyl 4-hydroxylase alpha subunit Fe(2+) 2OG dioxygenase domain-containing protein</fullName>
    </recommendedName>
</protein>
<evidence type="ECO:0000313" key="3">
    <source>
        <dbReference type="EMBL" id="KAF6756349.1"/>
    </source>
</evidence>
<dbReference type="Pfam" id="PF13640">
    <property type="entry name" value="2OG-FeII_Oxy_3"/>
    <property type="match status" value="1"/>
</dbReference>
<dbReference type="EMBL" id="JACGCI010000026">
    <property type="protein sequence ID" value="KAF6756349.1"/>
    <property type="molecule type" value="Genomic_DNA"/>
</dbReference>
<sequence length="980" mass="108818">MAAPELDIQMYEGPGESDISESSSESSSEPASESEEEYDGDINDDLYDALAQDFKFSGSYFHRSRHPGAPNPGLTVAGIGSIGLPLSERDAKLLISRAAQAPFGKGDQTVVDTSVRDTWEIEPASISFRNPNWFTFVDEMAVNTVAATLGVTNYATKPRCELYKMLLYQPGSHFLPHQDTSKADGMFATVIFVLPSAFEGGQVHLSHAGRTSIIDVSQNSEFNTSVLAWYTDVVHEVKPILSGYRLALSYNLIHTSPNTTPPSLPDFDPMEDLRTILELWQDYLHMTDMIPKPPFFAYVLDHQYSQKDLNSGVAGLKGRDAHLLGLLRPVADELRFSICLANVKKTEKGSASEETPRCYRKRGRYDDLRTYDGSDEKETAEMGEIEETTLEISNLVKIGENGPVKLGGSHDLNPEALVPRDAFEGLRPDDSSYEGYMGNWSGNVEQWYNRSVLILFRQEDEASVIIKVCGEGALLRTLDMANPPTLAAERAVKALLSRYSNATAVTLLGYANAWKRHDIWNSAFPWIGVSKLDTINTELSRALAIFSLDSIMPGIVQLVKREESLQKRMALVESISSLMGQEGSAAWKAHLTRDVFLTYHAADVADIPLLISMSQEQGYQLFQTAVLPVLAKEKGTYSFHIALAKALQSQYRKLSDAETEMKAIYISIMHECLTAAISHWQTIDLPVGSRNWGFPKTLAPLATTERIKELVSFSFSIDAAELCIALFESSKANNQLDIIVAVESRSKGTALPWLKDLKKTALESYSTPAASDVPALVSTLQEMNTDTIEKFSTQVEKFTKGAGVYEFLVELAKALNKWREVESQKMDDKRKDAIEDVILRCVTSAAPQWESDTSDAKRQVQPTQAKGHNERVKRIVELAGLCLSIGKLQPCVTLISSIFAELTDKSLQLAHRCKEVHIPLMPKLKTILEKHGKKITDKPFDAFLAADNIPLPRACSWGYSIRQTSRLAADIAHRLRVRRL</sequence>
<dbReference type="PANTHER" id="PTHR33099:SF7">
    <property type="entry name" value="MYND-TYPE DOMAIN-CONTAINING PROTEIN"/>
    <property type="match status" value="1"/>
</dbReference>
<evidence type="ECO:0000256" key="1">
    <source>
        <dbReference type="SAM" id="MobiDB-lite"/>
    </source>
</evidence>
<reference evidence="3 4" key="1">
    <citation type="submission" date="2020-07" db="EMBL/GenBank/DDBJ databases">
        <title>Comparative genomics of pyrophilous fungi reveals a link between fire events and developmental genes.</title>
        <authorList>
            <consortium name="DOE Joint Genome Institute"/>
            <person name="Steindorff A.S."/>
            <person name="Carver A."/>
            <person name="Calhoun S."/>
            <person name="Stillman K."/>
            <person name="Liu H."/>
            <person name="Lipzen A."/>
            <person name="Pangilinan J."/>
            <person name="Labutti K."/>
            <person name="Bruns T.D."/>
            <person name="Grigoriev I.V."/>
        </authorList>
    </citation>
    <scope>NUCLEOTIDE SEQUENCE [LARGE SCALE GENOMIC DNA]</scope>
    <source>
        <strain evidence="3 4">CBS 144469</strain>
    </source>
</reference>
<keyword evidence="4" id="KW-1185">Reference proteome</keyword>
<accession>A0A8H6M7Z5</accession>
<dbReference type="InterPro" id="IPR044862">
    <property type="entry name" value="Pro_4_hyd_alph_FE2OG_OXY"/>
</dbReference>
<feature type="region of interest" description="Disordered" evidence="1">
    <location>
        <begin position="1"/>
        <end position="39"/>
    </location>
</feature>
<evidence type="ECO:0000313" key="4">
    <source>
        <dbReference type="Proteomes" id="UP000521943"/>
    </source>
</evidence>
<evidence type="ECO:0000259" key="2">
    <source>
        <dbReference type="Pfam" id="PF13640"/>
    </source>
</evidence>